<evidence type="ECO:0000256" key="1">
    <source>
        <dbReference type="ARBA" id="ARBA00004429"/>
    </source>
</evidence>
<dbReference type="NCBIfam" id="TIGR01253">
    <property type="entry name" value="thiP"/>
    <property type="match status" value="1"/>
</dbReference>
<dbReference type="InterPro" id="IPR000515">
    <property type="entry name" value="MetI-like"/>
</dbReference>
<protein>
    <recommendedName>
        <fullName evidence="3">Thiamine transport system permease protein ThiP</fullName>
    </recommendedName>
</protein>
<dbReference type="GO" id="GO:0022857">
    <property type="term" value="F:transmembrane transporter activity"/>
    <property type="evidence" value="ECO:0007669"/>
    <property type="project" value="InterPro"/>
</dbReference>
<evidence type="ECO:0000256" key="6">
    <source>
        <dbReference type="ARBA" id="ARBA00022519"/>
    </source>
</evidence>
<evidence type="ECO:0000256" key="5">
    <source>
        <dbReference type="ARBA" id="ARBA00022475"/>
    </source>
</evidence>
<keyword evidence="4" id="KW-0813">Transport</keyword>
<evidence type="ECO:0000256" key="11">
    <source>
        <dbReference type="SAM" id="Phobius"/>
    </source>
</evidence>
<dbReference type="InterPro" id="IPR035906">
    <property type="entry name" value="MetI-like_sf"/>
</dbReference>
<evidence type="ECO:0000256" key="2">
    <source>
        <dbReference type="ARBA" id="ARBA00011650"/>
    </source>
</evidence>
<dbReference type="SUPFAM" id="SSF161098">
    <property type="entry name" value="MetI-like"/>
    <property type="match status" value="2"/>
</dbReference>
<feature type="domain" description="ABC transmembrane type-1" evidence="12">
    <location>
        <begin position="57"/>
        <end position="261"/>
    </location>
</feature>
<evidence type="ECO:0000259" key="12">
    <source>
        <dbReference type="PROSITE" id="PS50928"/>
    </source>
</evidence>
<organism evidence="13 14">
    <name type="scientific">Flavimaribacter sediminis</name>
    <dbReference type="NCBI Taxonomy" id="2865987"/>
    <lineage>
        <taxon>Bacteria</taxon>
        <taxon>Pseudomonadati</taxon>
        <taxon>Pseudomonadota</taxon>
        <taxon>Alphaproteobacteria</taxon>
        <taxon>Hyphomicrobiales</taxon>
        <taxon>Rhizobiaceae</taxon>
        <taxon>Flavimaribacter</taxon>
    </lineage>
</organism>
<keyword evidence="14" id="KW-1185">Reference proteome</keyword>
<feature type="transmembrane region" description="Helical" evidence="11">
    <location>
        <begin position="12"/>
        <end position="36"/>
    </location>
</feature>
<sequence>MRLLNRRQTTLGIAAGAAVLLFITAIVGAAALALVLTATGTSQSQSPLFDGYIWRVARFTLFQAVASTLLSVVPAIALARAIARRPEFPGRRLLIQLLAVPLGLPPIVAALGIIEIWGRQGLLNDLLLSLGLPKPVSIYGLSGILLAHVFFNLPLAARLLLARLEEIPSEYWRNAGQLGLSQRQTFLLIEWPQIRGQIPGVAGLVLMLCVTSFTLVLLLGGGPRATTIEVAIYQSLRFDFDPPRAVVLALVQLSMTGALLAVLALVGRPQEEEPVYGRASRRYGRDSVGALLGDYGLIVIGGVFLLSPLLSVAAAGLASDLVRLAGEDIVLRAAVTSLAIGATAALISVAMAAVLINARSACLPLMRHSNVATAFRSGVGAISSLILLAPPIVLGAGWFVLLRGHTDIFGLAPVIIIVVNALMALPFVMRVMEPAHASHMARTGRLSASLGLTGARKFLLVDWPGLRTAFFLAAAFAMALSLGDLGAIALFGSQDVITLPYLLLQRMSSYRTDDAAGIALILGFVCLILMIIANSGRKPATGGL</sequence>
<dbReference type="Gene3D" id="1.10.3720.10">
    <property type="entry name" value="MetI-like"/>
    <property type="match status" value="2"/>
</dbReference>
<dbReference type="GO" id="GO:0005886">
    <property type="term" value="C:plasma membrane"/>
    <property type="evidence" value="ECO:0007669"/>
    <property type="project" value="UniProtKB-SubCell"/>
</dbReference>
<feature type="transmembrane region" description="Helical" evidence="11">
    <location>
        <begin position="379"/>
        <end position="402"/>
    </location>
</feature>
<comment type="caution">
    <text evidence="13">The sequence shown here is derived from an EMBL/GenBank/DDBJ whole genome shotgun (WGS) entry which is preliminary data.</text>
</comment>
<proteinExistence type="predicted"/>
<keyword evidence="7 11" id="KW-0812">Transmembrane</keyword>
<comment type="subcellular location">
    <subcellularLocation>
        <location evidence="1">Cell inner membrane</location>
        <topology evidence="1">Multi-pass membrane protein</topology>
    </subcellularLocation>
</comment>
<feature type="transmembrane region" description="Helical" evidence="11">
    <location>
        <begin position="329"/>
        <end position="358"/>
    </location>
</feature>
<dbReference type="PANTHER" id="PTHR30183">
    <property type="entry name" value="MOLYBDENUM TRANSPORT SYSTEM PERMEASE PROTEIN MODB"/>
    <property type="match status" value="1"/>
</dbReference>
<feature type="transmembrane region" description="Helical" evidence="11">
    <location>
        <begin position="201"/>
        <end position="220"/>
    </location>
</feature>
<feature type="transmembrane region" description="Helical" evidence="11">
    <location>
        <begin position="408"/>
        <end position="432"/>
    </location>
</feature>
<evidence type="ECO:0000256" key="7">
    <source>
        <dbReference type="ARBA" id="ARBA00022692"/>
    </source>
</evidence>
<keyword evidence="5" id="KW-1003">Cell membrane</keyword>
<evidence type="ECO:0000256" key="3">
    <source>
        <dbReference type="ARBA" id="ARBA00016947"/>
    </source>
</evidence>
<keyword evidence="8" id="KW-0677">Repeat</keyword>
<feature type="transmembrane region" description="Helical" evidence="11">
    <location>
        <begin position="93"/>
        <end position="118"/>
    </location>
</feature>
<comment type="subunit">
    <text evidence="2">The complex is composed of two ATP-binding proteins (ThiQ), two transmembrane proteins (ThiP) and a solute-binding protein (ThiB).</text>
</comment>
<reference evidence="13" key="1">
    <citation type="submission" date="2021-08" db="EMBL/GenBank/DDBJ databases">
        <title>Hoeflea bacterium WL0058 sp. nov., isolated from the sediment.</title>
        <authorList>
            <person name="Wang L."/>
            <person name="Zhang D."/>
        </authorList>
    </citation>
    <scope>NUCLEOTIDE SEQUENCE</scope>
    <source>
        <strain evidence="13">WL0058</strain>
    </source>
</reference>
<dbReference type="GO" id="GO:0015888">
    <property type="term" value="P:thiamine transport"/>
    <property type="evidence" value="ECO:0007669"/>
    <property type="project" value="InterPro"/>
</dbReference>
<dbReference type="PROSITE" id="PS50928">
    <property type="entry name" value="ABC_TM1"/>
    <property type="match status" value="2"/>
</dbReference>
<accession>A0AAE3D422</accession>
<evidence type="ECO:0000256" key="10">
    <source>
        <dbReference type="ARBA" id="ARBA00023136"/>
    </source>
</evidence>
<dbReference type="AlphaFoldDB" id="A0AAE3D422"/>
<name>A0AAE3D422_9HYPH</name>
<evidence type="ECO:0000256" key="8">
    <source>
        <dbReference type="ARBA" id="ARBA00022737"/>
    </source>
</evidence>
<dbReference type="EMBL" id="JAICBX010000007">
    <property type="protein sequence ID" value="MBW8640612.1"/>
    <property type="molecule type" value="Genomic_DNA"/>
</dbReference>
<keyword evidence="10 11" id="KW-0472">Membrane</keyword>
<evidence type="ECO:0000313" key="13">
    <source>
        <dbReference type="EMBL" id="MBW8640612.1"/>
    </source>
</evidence>
<feature type="transmembrane region" description="Helical" evidence="11">
    <location>
        <begin position="56"/>
        <end position="81"/>
    </location>
</feature>
<feature type="transmembrane region" description="Helical" evidence="11">
    <location>
        <begin position="516"/>
        <end position="536"/>
    </location>
</feature>
<dbReference type="PANTHER" id="PTHR30183:SF9">
    <property type="entry name" value="THIAMINE TRANSPORT SYSTEM PERMEASE PROTEIN THIP"/>
    <property type="match status" value="1"/>
</dbReference>
<keyword evidence="9 11" id="KW-1133">Transmembrane helix</keyword>
<dbReference type="CDD" id="cd06261">
    <property type="entry name" value="TM_PBP2"/>
    <property type="match status" value="1"/>
</dbReference>
<feature type="transmembrane region" description="Helical" evidence="11">
    <location>
        <begin position="288"/>
        <end position="317"/>
    </location>
</feature>
<keyword evidence="6" id="KW-0997">Cell inner membrane</keyword>
<evidence type="ECO:0000256" key="4">
    <source>
        <dbReference type="ARBA" id="ARBA00022448"/>
    </source>
</evidence>
<gene>
    <name evidence="13" type="primary">thiP</name>
    <name evidence="13" type="ORF">K1W69_25690</name>
</gene>
<evidence type="ECO:0000256" key="9">
    <source>
        <dbReference type="ARBA" id="ARBA00022989"/>
    </source>
</evidence>
<dbReference type="InterPro" id="IPR005947">
    <property type="entry name" value="ThiP_ABC_transpt"/>
</dbReference>
<dbReference type="Proteomes" id="UP001196509">
    <property type="component" value="Unassembled WGS sequence"/>
</dbReference>
<feature type="transmembrane region" description="Helical" evidence="11">
    <location>
        <begin position="245"/>
        <end position="267"/>
    </location>
</feature>
<feature type="transmembrane region" description="Helical" evidence="11">
    <location>
        <begin position="138"/>
        <end position="161"/>
    </location>
</feature>
<evidence type="ECO:0000313" key="14">
    <source>
        <dbReference type="Proteomes" id="UP001196509"/>
    </source>
</evidence>
<feature type="domain" description="ABC transmembrane type-1" evidence="12">
    <location>
        <begin position="334"/>
        <end position="533"/>
    </location>
</feature>